<evidence type="ECO:0000256" key="1">
    <source>
        <dbReference type="ARBA" id="ARBA00004196"/>
    </source>
</evidence>
<keyword evidence="3" id="KW-0813">Transport</keyword>
<evidence type="ECO:0000256" key="4">
    <source>
        <dbReference type="ARBA" id="ARBA00022729"/>
    </source>
</evidence>
<dbReference type="Gene3D" id="3.10.105.10">
    <property type="entry name" value="Dipeptide-binding Protein, Domain 3"/>
    <property type="match status" value="1"/>
</dbReference>
<dbReference type="GO" id="GO:0042597">
    <property type="term" value="C:periplasmic space"/>
    <property type="evidence" value="ECO:0007669"/>
    <property type="project" value="UniProtKB-ARBA"/>
</dbReference>
<keyword evidence="4" id="KW-0732">Signal</keyword>
<dbReference type="InterPro" id="IPR000914">
    <property type="entry name" value="SBP_5_dom"/>
</dbReference>
<dbReference type="EMBL" id="CAFBQI010000044">
    <property type="protein sequence ID" value="CAB5048597.1"/>
    <property type="molecule type" value="Genomic_DNA"/>
</dbReference>
<reference evidence="6" key="1">
    <citation type="submission" date="2020-05" db="EMBL/GenBank/DDBJ databases">
        <authorList>
            <person name="Chiriac C."/>
            <person name="Salcher M."/>
            <person name="Ghai R."/>
            <person name="Kavagutti S V."/>
        </authorList>
    </citation>
    <scope>NUCLEOTIDE SEQUENCE</scope>
</reference>
<dbReference type="Gene3D" id="3.40.190.10">
    <property type="entry name" value="Periplasmic binding protein-like II"/>
    <property type="match status" value="1"/>
</dbReference>
<dbReference type="GO" id="GO:0043190">
    <property type="term" value="C:ATP-binding cassette (ABC) transporter complex"/>
    <property type="evidence" value="ECO:0007669"/>
    <property type="project" value="InterPro"/>
</dbReference>
<dbReference type="GO" id="GO:1904680">
    <property type="term" value="F:peptide transmembrane transporter activity"/>
    <property type="evidence" value="ECO:0007669"/>
    <property type="project" value="TreeGrafter"/>
</dbReference>
<accession>A0A6J7T604</accession>
<dbReference type="AlphaFoldDB" id="A0A6J7T604"/>
<dbReference type="SUPFAM" id="SSF53850">
    <property type="entry name" value="Periplasmic binding protein-like II"/>
    <property type="match status" value="1"/>
</dbReference>
<dbReference type="Pfam" id="PF00496">
    <property type="entry name" value="SBP_bac_5"/>
    <property type="match status" value="1"/>
</dbReference>
<dbReference type="GO" id="GO:0030313">
    <property type="term" value="C:cell envelope"/>
    <property type="evidence" value="ECO:0007669"/>
    <property type="project" value="UniProtKB-SubCell"/>
</dbReference>
<dbReference type="Gene3D" id="3.90.76.10">
    <property type="entry name" value="Dipeptide-binding Protein, Domain 1"/>
    <property type="match status" value="1"/>
</dbReference>
<sequence>MTNIYEPLLWKNPDGVSPEYSPALATSWSASKDGKTWTFKLRAGATFHDGSPVNSAAVKASLESSKKVGGAGFIWDALKTVDTPSDDTVVINLSYAAPMDLIASSTYGAYIVNPKALDAVAKDAKYYESGKDGGSGPYTISSYKAGSSVVLTAYAKHWAATKPAYSTIDISIVSDGITAQQMMTSGQVDWATNIPLTSMTSLKRNNKYSVIKYKSPFNYVGYFNTLRAPLNNPKVRQALSMALNYREITAVGGQGYATQARGPVPAGIYPYDPNTPQYKMARAKAKSLLASAGVKDLTIKITYASENSAEARFVPLIKDAFEAIGVKAEVQGILFNQQWAAAKKDPANAQDLFIVKYWPTYSDAGVDNLWSLFHSSAKPFFNLSYWKNAAYDKLIDQATELSGSDKDAAQKLYSQAMVILYNEAPGLYLYDEAQVSVVPKKFSIPKYNINYPFSAFFAGVKLS</sequence>
<proteinExistence type="inferred from homology"/>
<dbReference type="PANTHER" id="PTHR30290:SF10">
    <property type="entry name" value="PERIPLASMIC OLIGOPEPTIDE-BINDING PROTEIN-RELATED"/>
    <property type="match status" value="1"/>
</dbReference>
<dbReference type="InterPro" id="IPR030678">
    <property type="entry name" value="Peptide/Ni-bd"/>
</dbReference>
<evidence type="ECO:0000256" key="3">
    <source>
        <dbReference type="ARBA" id="ARBA00022448"/>
    </source>
</evidence>
<dbReference type="InterPro" id="IPR039424">
    <property type="entry name" value="SBP_5"/>
</dbReference>
<feature type="domain" description="Solute-binding protein family 5" evidence="5">
    <location>
        <begin position="19"/>
        <end position="376"/>
    </location>
</feature>
<dbReference type="PIRSF" id="PIRSF002741">
    <property type="entry name" value="MppA"/>
    <property type="match status" value="1"/>
</dbReference>
<comment type="similarity">
    <text evidence="2">Belongs to the bacterial solute-binding protein 5 family.</text>
</comment>
<evidence type="ECO:0000313" key="6">
    <source>
        <dbReference type="EMBL" id="CAB5048597.1"/>
    </source>
</evidence>
<dbReference type="PANTHER" id="PTHR30290">
    <property type="entry name" value="PERIPLASMIC BINDING COMPONENT OF ABC TRANSPORTER"/>
    <property type="match status" value="1"/>
</dbReference>
<evidence type="ECO:0000259" key="5">
    <source>
        <dbReference type="Pfam" id="PF00496"/>
    </source>
</evidence>
<evidence type="ECO:0000256" key="2">
    <source>
        <dbReference type="ARBA" id="ARBA00005695"/>
    </source>
</evidence>
<name>A0A6J7T604_9ZZZZ</name>
<dbReference type="GO" id="GO:0015833">
    <property type="term" value="P:peptide transport"/>
    <property type="evidence" value="ECO:0007669"/>
    <property type="project" value="TreeGrafter"/>
</dbReference>
<comment type="subcellular location">
    <subcellularLocation>
        <location evidence="1">Cell envelope</location>
    </subcellularLocation>
</comment>
<organism evidence="6">
    <name type="scientific">freshwater metagenome</name>
    <dbReference type="NCBI Taxonomy" id="449393"/>
    <lineage>
        <taxon>unclassified sequences</taxon>
        <taxon>metagenomes</taxon>
        <taxon>ecological metagenomes</taxon>
    </lineage>
</organism>
<dbReference type="CDD" id="cd08512">
    <property type="entry name" value="PBP2_NikA_DppA_OppA_like_7"/>
    <property type="match status" value="1"/>
</dbReference>
<gene>
    <name evidence="6" type="ORF">UFOPK4303_00669</name>
</gene>
<protein>
    <submittedName>
        <fullName evidence="6">Unannotated protein</fullName>
    </submittedName>
</protein>